<evidence type="ECO:0000313" key="3">
    <source>
        <dbReference type="Proteomes" id="UP000215506"/>
    </source>
</evidence>
<evidence type="ECO:0000256" key="1">
    <source>
        <dbReference type="RuleBase" id="RU362001"/>
    </source>
</evidence>
<dbReference type="SUPFAM" id="SSF140453">
    <property type="entry name" value="EsxAB dimer-like"/>
    <property type="match status" value="1"/>
</dbReference>
<protein>
    <recommendedName>
        <fullName evidence="1">ESAT-6-like protein</fullName>
    </recommendedName>
</protein>
<dbReference type="Proteomes" id="UP000215506">
    <property type="component" value="Unassembled WGS sequence"/>
</dbReference>
<dbReference type="RefSeq" id="WP_039783865.1">
    <property type="nucleotide sequence ID" value="NZ_JAAXOR010000002.1"/>
</dbReference>
<gene>
    <name evidence="2" type="ORF">B7C42_03549</name>
</gene>
<dbReference type="InterPro" id="IPR036689">
    <property type="entry name" value="ESAT-6-like_sf"/>
</dbReference>
<organism evidence="2 3">
    <name type="scientific">Nocardia cerradoensis</name>
    <dbReference type="NCBI Taxonomy" id="85688"/>
    <lineage>
        <taxon>Bacteria</taxon>
        <taxon>Bacillati</taxon>
        <taxon>Actinomycetota</taxon>
        <taxon>Actinomycetes</taxon>
        <taxon>Mycobacteriales</taxon>
        <taxon>Nocardiaceae</taxon>
        <taxon>Nocardia</taxon>
    </lineage>
</organism>
<name>A0A231H4X0_9NOCA</name>
<sequence length="100" mass="10897">MGSQFSVDLDHLDQIVSRLAGLAGFIADHLTDIEQRVTALQGTGWEGVAARAYDDAHREWVSGAQELVDGVREMSDSAKQAHAAYTRALELNGRMLRSGQ</sequence>
<evidence type="ECO:0000313" key="2">
    <source>
        <dbReference type="EMBL" id="OXR43993.1"/>
    </source>
</evidence>
<keyword evidence="3" id="KW-1185">Reference proteome</keyword>
<dbReference type="AlphaFoldDB" id="A0A231H4X0"/>
<accession>A0A231H4X0</accession>
<reference evidence="2 3" key="1">
    <citation type="submission" date="2017-07" db="EMBL/GenBank/DDBJ databases">
        <title>First draft Genome Sequence of Nocardia cerradoensis isolated from human infection.</title>
        <authorList>
            <person name="Carrasco G."/>
        </authorList>
    </citation>
    <scope>NUCLEOTIDE SEQUENCE [LARGE SCALE GENOMIC DNA]</scope>
    <source>
        <strain evidence="2 3">CNM20130759</strain>
    </source>
</reference>
<comment type="similarity">
    <text evidence="1">Belongs to the WXG100 family.</text>
</comment>
<proteinExistence type="inferred from homology"/>
<dbReference type="Pfam" id="PF06013">
    <property type="entry name" value="WXG100"/>
    <property type="match status" value="1"/>
</dbReference>
<dbReference type="Gene3D" id="1.10.287.1060">
    <property type="entry name" value="ESAT-6-like"/>
    <property type="match status" value="1"/>
</dbReference>
<dbReference type="EMBL" id="NGAF01000007">
    <property type="protein sequence ID" value="OXR43993.1"/>
    <property type="molecule type" value="Genomic_DNA"/>
</dbReference>
<comment type="caution">
    <text evidence="2">The sequence shown here is derived from an EMBL/GenBank/DDBJ whole genome shotgun (WGS) entry which is preliminary data.</text>
</comment>
<dbReference type="NCBIfam" id="TIGR03930">
    <property type="entry name" value="WXG100_ESAT6"/>
    <property type="match status" value="1"/>
</dbReference>
<dbReference type="InterPro" id="IPR010310">
    <property type="entry name" value="T7SS_ESAT-6-like"/>
</dbReference>